<protein>
    <submittedName>
        <fullName evidence="1">4Fe-4S ferredoxin</fullName>
    </submittedName>
    <submittedName>
        <fullName evidence="3">FMN-dependent NADH-azoreductase</fullName>
        <ecNumber evidence="3">1.7.-.-</ecNumber>
    </submittedName>
</protein>
<dbReference type="EC" id="1.7.-.-" evidence="3"/>
<evidence type="ECO:0000313" key="1">
    <source>
        <dbReference type="EMBL" id="CAG9707362.1"/>
    </source>
</evidence>
<name>A0A650MFD9_9CLOT</name>
<dbReference type="Proteomes" id="UP000789738">
    <property type="component" value="Unassembled WGS sequence"/>
</dbReference>
<dbReference type="Gene3D" id="3.40.50.360">
    <property type="match status" value="1"/>
</dbReference>
<dbReference type="EMBL" id="UWJD01000002">
    <property type="protein sequence ID" value="VCT84776.1"/>
    <property type="molecule type" value="Genomic_DNA"/>
</dbReference>
<gene>
    <name evidence="3" type="primary">azoR</name>
    <name evidence="2" type="ORF">CNEO2_570002</name>
    <name evidence="1" type="ORF">CNEO_42978</name>
    <name evidence="3" type="ORF">CNEONATNEC25_02377</name>
</gene>
<keyword evidence="3" id="KW-0560">Oxidoreductase</keyword>
<reference evidence="1" key="2">
    <citation type="submission" date="2021-10" db="EMBL/GenBank/DDBJ databases">
        <authorList>
            <person name="Mesa V."/>
        </authorList>
    </citation>
    <scope>NUCLEOTIDE SEQUENCE</scope>
    <source>
        <strain evidence="1">CC3_PB</strain>
    </source>
</reference>
<dbReference type="SUPFAM" id="SSF52218">
    <property type="entry name" value="Flavoproteins"/>
    <property type="match status" value="1"/>
</dbReference>
<accession>A0A650MFD9</accession>
<dbReference type="Proteomes" id="UP001189143">
    <property type="component" value="Unassembled WGS sequence"/>
</dbReference>
<organism evidence="3 4">
    <name type="scientific">Clostridium neonatale</name>
    <dbReference type="NCBI Taxonomy" id="137838"/>
    <lineage>
        <taxon>Bacteria</taxon>
        <taxon>Bacillati</taxon>
        <taxon>Bacillota</taxon>
        <taxon>Clostridia</taxon>
        <taxon>Eubacteriales</taxon>
        <taxon>Clostridiaceae</taxon>
        <taxon>Clostridium</taxon>
    </lineage>
</organism>
<dbReference type="InterPro" id="IPR029039">
    <property type="entry name" value="Flavoprotein-like_sf"/>
</dbReference>
<dbReference type="InterPro" id="IPR047964">
    <property type="entry name" value="EFR1-like"/>
</dbReference>
<dbReference type="AlphaFoldDB" id="A0A650MFD9"/>
<reference evidence="2" key="3">
    <citation type="submission" date="2022-10" db="EMBL/GenBank/DDBJ databases">
        <authorList>
            <person name="Aires J."/>
            <person name="Mesa V."/>
        </authorList>
    </citation>
    <scope>NUCLEOTIDE SEQUENCE</scope>
    <source>
        <strain evidence="2">Clostridium neonatale JD116</strain>
    </source>
</reference>
<sequence>MNNIYYFTGTGNSLQIAENLSNELGDCTTHKIAEYSGENINSDTLGIVFPVYNLGLPLIICDFLNKLNVSNDTFIYAIANYGGAPGRALDQCEDILKDKNRILSGGFLINMPGNYIIGYGAQSKQTQKKCLKKKRKRLRIYQAL</sequence>
<evidence type="ECO:0000313" key="3">
    <source>
        <dbReference type="EMBL" id="VCT84776.1"/>
    </source>
</evidence>
<dbReference type="EMBL" id="CAKJVE010000004">
    <property type="protein sequence ID" value="CAG9707362.1"/>
    <property type="molecule type" value="Genomic_DNA"/>
</dbReference>
<dbReference type="GO" id="GO:0016491">
    <property type="term" value="F:oxidoreductase activity"/>
    <property type="evidence" value="ECO:0007669"/>
    <property type="project" value="UniProtKB-KW"/>
</dbReference>
<evidence type="ECO:0000313" key="4">
    <source>
        <dbReference type="Proteomes" id="UP000431451"/>
    </source>
</evidence>
<dbReference type="Proteomes" id="UP000431451">
    <property type="component" value="Unassembled WGS sequence"/>
</dbReference>
<dbReference type="EMBL" id="CAMTCP010000256">
    <property type="protein sequence ID" value="CAI3657716.1"/>
    <property type="molecule type" value="Genomic_DNA"/>
</dbReference>
<dbReference type="NCBIfam" id="NF038196">
    <property type="entry name" value="ferrodoxin_EFR1"/>
    <property type="match status" value="1"/>
</dbReference>
<proteinExistence type="predicted"/>
<reference evidence="3 4" key="1">
    <citation type="submission" date="2018-06" db="EMBL/GenBank/DDBJ databases">
        <authorList>
            <consortium name="IHU Genomes"/>
        </authorList>
    </citation>
    <scope>NUCLEOTIDE SEQUENCE [LARGE SCALE GENOMIC DNA]</scope>
    <source>
        <strain evidence="3 4">NEC25</strain>
    </source>
</reference>
<evidence type="ECO:0000313" key="2">
    <source>
        <dbReference type="EMBL" id="CAI3657716.1"/>
    </source>
</evidence>